<evidence type="ECO:0000256" key="5">
    <source>
        <dbReference type="ARBA" id="ARBA00022603"/>
    </source>
</evidence>
<dbReference type="RefSeq" id="WP_046519864.1">
    <property type="nucleotide sequence ID" value="NZ_LAVS01000019.1"/>
</dbReference>
<evidence type="ECO:0000313" key="9">
    <source>
        <dbReference type="EMBL" id="RRJ23844.1"/>
    </source>
</evidence>
<accession>A0A3P3QRM9</accession>
<keyword evidence="8" id="KW-0949">S-adenosyl-L-methionine</keyword>
<dbReference type="PIRSF" id="PIRSF004553">
    <property type="entry name" value="CHP00095"/>
    <property type="match status" value="1"/>
</dbReference>
<evidence type="ECO:0000256" key="7">
    <source>
        <dbReference type="ARBA" id="ARBA00048326"/>
    </source>
</evidence>
<dbReference type="EMBL" id="RRCF01000001">
    <property type="protein sequence ID" value="RRJ23844.1"/>
    <property type="molecule type" value="Genomic_DNA"/>
</dbReference>
<evidence type="ECO:0000256" key="3">
    <source>
        <dbReference type="ARBA" id="ARBA00012141"/>
    </source>
</evidence>
<sequence length="198" mass="22048">MKTAKGRSTAPAHQGPGFVRLISGKWKGRRLPVLDAAGLRPTSDRVKETLFNWLMQDVAGSTVLDCFAGSGSLGLEALSRYADFVLLLEKEAKAATLLKQHLKSLGTEQAEVLQTDSLLWLQKPAQRQFDLVFIDPPFRQNMALPCCNALAEYGWLKPGALIYLETEKELALDQLPADWLLLKEKVAGQLAYRLWQQP</sequence>
<dbReference type="SUPFAM" id="SSF53335">
    <property type="entry name" value="S-adenosyl-L-methionine-dependent methyltransferases"/>
    <property type="match status" value="1"/>
</dbReference>
<keyword evidence="5 8" id="KW-0489">Methyltransferase</keyword>
<comment type="similarity">
    <text evidence="2 8">Belongs to the methyltransferase superfamily. RsmD family.</text>
</comment>
<organism evidence="9 10">
    <name type="scientific">Rheinheimera mesophila</name>
    <dbReference type="NCBI Taxonomy" id="1547515"/>
    <lineage>
        <taxon>Bacteria</taxon>
        <taxon>Pseudomonadati</taxon>
        <taxon>Pseudomonadota</taxon>
        <taxon>Gammaproteobacteria</taxon>
        <taxon>Chromatiales</taxon>
        <taxon>Chromatiaceae</taxon>
        <taxon>Rheinheimera</taxon>
    </lineage>
</organism>
<dbReference type="OrthoDB" id="9803017at2"/>
<dbReference type="Proteomes" id="UP000276260">
    <property type="component" value="Unassembled WGS sequence"/>
</dbReference>
<evidence type="ECO:0000256" key="2">
    <source>
        <dbReference type="ARBA" id="ARBA00005269"/>
    </source>
</evidence>
<gene>
    <name evidence="9" type="primary">rsmD</name>
    <name evidence="9" type="ORF">EIK76_07270</name>
</gene>
<dbReference type="Gene3D" id="3.40.50.150">
    <property type="entry name" value="Vaccinia Virus protein VP39"/>
    <property type="match status" value="1"/>
</dbReference>
<name>A0A3P3QRM9_9GAMM</name>
<dbReference type="EC" id="2.1.1.171" evidence="3 8"/>
<comment type="function">
    <text evidence="1 8">Specifically methylates the guanine in position 966 of 16S rRNA in the assembled 30S particle.</text>
</comment>
<dbReference type="InterPro" id="IPR002052">
    <property type="entry name" value="DNA_methylase_N6_adenine_CS"/>
</dbReference>
<dbReference type="Pfam" id="PF03602">
    <property type="entry name" value="Cons_hypoth95"/>
    <property type="match status" value="1"/>
</dbReference>
<dbReference type="CDD" id="cd02440">
    <property type="entry name" value="AdoMet_MTases"/>
    <property type="match status" value="1"/>
</dbReference>
<keyword evidence="10" id="KW-1185">Reference proteome</keyword>
<dbReference type="InterPro" id="IPR029063">
    <property type="entry name" value="SAM-dependent_MTases_sf"/>
</dbReference>
<keyword evidence="6 8" id="KW-0808">Transferase</keyword>
<dbReference type="InterPro" id="IPR004398">
    <property type="entry name" value="RNA_MeTrfase_RsmD"/>
</dbReference>
<dbReference type="PANTHER" id="PTHR43542">
    <property type="entry name" value="METHYLTRANSFERASE"/>
    <property type="match status" value="1"/>
</dbReference>
<proteinExistence type="inferred from homology"/>
<evidence type="ECO:0000313" key="10">
    <source>
        <dbReference type="Proteomes" id="UP000276260"/>
    </source>
</evidence>
<evidence type="ECO:0000256" key="6">
    <source>
        <dbReference type="ARBA" id="ARBA00022679"/>
    </source>
</evidence>
<protein>
    <recommendedName>
        <fullName evidence="4 8">Ribosomal RNA small subunit methyltransferase D</fullName>
        <ecNumber evidence="3 8">2.1.1.171</ecNumber>
    </recommendedName>
</protein>
<dbReference type="PROSITE" id="PS00092">
    <property type="entry name" value="N6_MTASE"/>
    <property type="match status" value="1"/>
</dbReference>
<dbReference type="PANTHER" id="PTHR43542:SF1">
    <property type="entry name" value="METHYLTRANSFERASE"/>
    <property type="match status" value="1"/>
</dbReference>
<evidence type="ECO:0000256" key="4">
    <source>
        <dbReference type="ARBA" id="ARBA00013682"/>
    </source>
</evidence>
<evidence type="ECO:0000256" key="8">
    <source>
        <dbReference type="PIRNR" id="PIRNR004553"/>
    </source>
</evidence>
<dbReference type="GO" id="GO:0052913">
    <property type="term" value="F:16S rRNA (guanine(966)-N(2))-methyltransferase activity"/>
    <property type="evidence" value="ECO:0007669"/>
    <property type="project" value="UniProtKB-EC"/>
</dbReference>
<dbReference type="AlphaFoldDB" id="A0A3P3QRM9"/>
<keyword evidence="8" id="KW-0698">rRNA processing</keyword>
<comment type="catalytic activity">
    <reaction evidence="7 8">
        <text>guanosine(966) in 16S rRNA + S-adenosyl-L-methionine = N(2)-methylguanosine(966) in 16S rRNA + S-adenosyl-L-homocysteine + H(+)</text>
        <dbReference type="Rhea" id="RHEA:23548"/>
        <dbReference type="Rhea" id="RHEA-COMP:10211"/>
        <dbReference type="Rhea" id="RHEA-COMP:10212"/>
        <dbReference type="ChEBI" id="CHEBI:15378"/>
        <dbReference type="ChEBI" id="CHEBI:57856"/>
        <dbReference type="ChEBI" id="CHEBI:59789"/>
        <dbReference type="ChEBI" id="CHEBI:74269"/>
        <dbReference type="ChEBI" id="CHEBI:74481"/>
        <dbReference type="EC" id="2.1.1.171"/>
    </reaction>
</comment>
<dbReference type="GO" id="GO:0003676">
    <property type="term" value="F:nucleic acid binding"/>
    <property type="evidence" value="ECO:0007669"/>
    <property type="project" value="InterPro"/>
</dbReference>
<reference evidence="9 10" key="1">
    <citation type="submission" date="2018-11" db="EMBL/GenBank/DDBJ databases">
        <title>Draft genome analysis of Rheinheimera mesophila isolated from an industrial waste site.</title>
        <authorList>
            <person name="Yu Q."/>
            <person name="Qi Y."/>
            <person name="Zhang H."/>
            <person name="Lu Y."/>
            <person name="Pu J."/>
        </authorList>
    </citation>
    <scope>NUCLEOTIDE SEQUENCE [LARGE SCALE GENOMIC DNA]</scope>
    <source>
        <strain evidence="9 10">IITR13</strain>
    </source>
</reference>
<evidence type="ECO:0000256" key="1">
    <source>
        <dbReference type="ARBA" id="ARBA00002649"/>
    </source>
</evidence>
<comment type="caution">
    <text evidence="9">The sequence shown here is derived from an EMBL/GenBank/DDBJ whole genome shotgun (WGS) entry which is preliminary data.</text>
</comment>
<dbReference type="NCBIfam" id="TIGR00095">
    <property type="entry name" value="16S rRNA (guanine(966)-N(2))-methyltransferase RsmD"/>
    <property type="match status" value="1"/>
</dbReference>